<dbReference type="InterPro" id="IPR024654">
    <property type="entry name" value="Calcineurin-like_PHP_lpxH"/>
</dbReference>
<dbReference type="Pfam" id="PF12850">
    <property type="entry name" value="Metallophos_2"/>
    <property type="match status" value="1"/>
</dbReference>
<name>A0AA37HTQ1_9HYPH</name>
<evidence type="ECO:0000256" key="2">
    <source>
        <dbReference type="SAM" id="MobiDB-lite"/>
    </source>
</evidence>
<feature type="compositionally biased region" description="Basic and acidic residues" evidence="2">
    <location>
        <begin position="170"/>
        <end position="179"/>
    </location>
</feature>
<accession>A0AA37HTQ1</accession>
<feature type="domain" description="Calcineurin-like phosphoesterase" evidence="3">
    <location>
        <begin position="7"/>
        <end position="133"/>
    </location>
</feature>
<evidence type="ECO:0000259" key="3">
    <source>
        <dbReference type="Pfam" id="PF12850"/>
    </source>
</evidence>
<evidence type="ECO:0000313" key="5">
    <source>
        <dbReference type="Proteomes" id="UP001055108"/>
    </source>
</evidence>
<proteinExistence type="inferred from homology"/>
<dbReference type="InterPro" id="IPR029052">
    <property type="entry name" value="Metallo-depent_PP-like"/>
</dbReference>
<feature type="region of interest" description="Disordered" evidence="2">
    <location>
        <begin position="167"/>
        <end position="188"/>
    </location>
</feature>
<organism evidence="4 5">
    <name type="scientific">Methylobacterium gregans</name>
    <dbReference type="NCBI Taxonomy" id="374424"/>
    <lineage>
        <taxon>Bacteria</taxon>
        <taxon>Pseudomonadati</taxon>
        <taxon>Pseudomonadota</taxon>
        <taxon>Alphaproteobacteria</taxon>
        <taxon>Hyphomicrobiales</taxon>
        <taxon>Methylobacteriaceae</taxon>
        <taxon>Methylobacterium</taxon>
    </lineage>
</organism>
<dbReference type="EMBL" id="BPQM01000140">
    <property type="protein sequence ID" value="GJD81459.1"/>
    <property type="molecule type" value="Genomic_DNA"/>
</dbReference>
<evidence type="ECO:0000313" key="4">
    <source>
        <dbReference type="EMBL" id="GJD81459.1"/>
    </source>
</evidence>
<dbReference type="SUPFAM" id="SSF56300">
    <property type="entry name" value="Metallo-dependent phosphatases"/>
    <property type="match status" value="1"/>
</dbReference>
<dbReference type="RefSeq" id="WP_238306692.1">
    <property type="nucleotide sequence ID" value="NZ_BPQM01000140.1"/>
</dbReference>
<sequence>MTTHFTADTHFSHGGVIRMCARPFASPEEMDALLIESWNAVVGPKDEVWHLGDFAMGASPERCAEIFRRLRGRKRLVRGNHDRRRVLDLAWESQHDRAHVTVEGHRLVLDHYPMRAWSGSFRGAIHLHGHTHGTLPGTSQSCDVGVDSWAYRPVSLDDILARLAATPELPEERRRAAERDADEGDDAE</sequence>
<reference evidence="4" key="2">
    <citation type="submission" date="2021-08" db="EMBL/GenBank/DDBJ databases">
        <authorList>
            <person name="Tani A."/>
            <person name="Ola A."/>
            <person name="Ogura Y."/>
            <person name="Katsura K."/>
            <person name="Hayashi T."/>
        </authorList>
    </citation>
    <scope>NUCLEOTIDE SEQUENCE</scope>
    <source>
        <strain evidence="4">NBRC 103626</strain>
    </source>
</reference>
<reference evidence="4" key="1">
    <citation type="journal article" date="2016" name="Front. Microbiol.">
        <title>Genome Sequence of the Piezophilic, Mesophilic Sulfate-Reducing Bacterium Desulfovibrio indicus J2T.</title>
        <authorList>
            <person name="Cao J."/>
            <person name="Maignien L."/>
            <person name="Shao Z."/>
            <person name="Alain K."/>
            <person name="Jebbar M."/>
        </authorList>
    </citation>
    <scope>NUCLEOTIDE SEQUENCE</scope>
    <source>
        <strain evidence="4">NBRC 103626</strain>
    </source>
</reference>
<dbReference type="Proteomes" id="UP001055108">
    <property type="component" value="Unassembled WGS sequence"/>
</dbReference>
<gene>
    <name evidence="4" type="ORF">NBEOAGPD_4708</name>
</gene>
<dbReference type="Gene3D" id="3.60.21.10">
    <property type="match status" value="1"/>
</dbReference>
<dbReference type="AlphaFoldDB" id="A0AA37HTQ1"/>
<keyword evidence="5" id="KW-1185">Reference proteome</keyword>
<comment type="similarity">
    <text evidence="1">Belongs to the metallophosphoesterase superfamily. YfcE family.</text>
</comment>
<evidence type="ECO:0000256" key="1">
    <source>
        <dbReference type="ARBA" id="ARBA00008950"/>
    </source>
</evidence>
<protein>
    <recommendedName>
        <fullName evidence="3">Calcineurin-like phosphoesterase domain-containing protein</fullName>
    </recommendedName>
</protein>
<comment type="caution">
    <text evidence="4">The sequence shown here is derived from an EMBL/GenBank/DDBJ whole genome shotgun (WGS) entry which is preliminary data.</text>
</comment>